<protein>
    <submittedName>
        <fullName evidence="2">Uncharacterized protein</fullName>
    </submittedName>
</protein>
<organism evidence="2 3">
    <name type="scientific">Rotaria sordida</name>
    <dbReference type="NCBI Taxonomy" id="392033"/>
    <lineage>
        <taxon>Eukaryota</taxon>
        <taxon>Metazoa</taxon>
        <taxon>Spiralia</taxon>
        <taxon>Gnathifera</taxon>
        <taxon>Rotifera</taxon>
        <taxon>Eurotatoria</taxon>
        <taxon>Bdelloidea</taxon>
        <taxon>Philodinida</taxon>
        <taxon>Philodinidae</taxon>
        <taxon>Rotaria</taxon>
    </lineage>
</organism>
<proteinExistence type="predicted"/>
<dbReference type="Proteomes" id="UP000663889">
    <property type="component" value="Unassembled WGS sequence"/>
</dbReference>
<evidence type="ECO:0000313" key="3">
    <source>
        <dbReference type="Proteomes" id="UP000663889"/>
    </source>
</evidence>
<gene>
    <name evidence="1" type="ORF">RFH988_LOCUS20520</name>
    <name evidence="2" type="ORF">SEV965_LOCUS38712</name>
</gene>
<evidence type="ECO:0000313" key="1">
    <source>
        <dbReference type="EMBL" id="CAF1124242.1"/>
    </source>
</evidence>
<sequence length="12" mass="1538">YNLVDYWYSLDS</sequence>
<dbReference type="EMBL" id="CAJNOU010010268">
    <property type="protein sequence ID" value="CAF1551406.1"/>
    <property type="molecule type" value="Genomic_DNA"/>
</dbReference>
<evidence type="ECO:0000313" key="2">
    <source>
        <dbReference type="EMBL" id="CAF1551406.1"/>
    </source>
</evidence>
<reference evidence="2" key="1">
    <citation type="submission" date="2021-02" db="EMBL/GenBank/DDBJ databases">
        <authorList>
            <person name="Nowell W R."/>
        </authorList>
    </citation>
    <scope>NUCLEOTIDE SEQUENCE</scope>
</reference>
<feature type="non-terminal residue" evidence="2">
    <location>
        <position position="1"/>
    </location>
</feature>
<dbReference type="Proteomes" id="UP000663882">
    <property type="component" value="Unassembled WGS sequence"/>
</dbReference>
<name>A0A815WWS6_9BILA</name>
<dbReference type="EMBL" id="CAJNOO010001263">
    <property type="protein sequence ID" value="CAF1124242.1"/>
    <property type="molecule type" value="Genomic_DNA"/>
</dbReference>
<comment type="caution">
    <text evidence="2">The sequence shown here is derived from an EMBL/GenBank/DDBJ whole genome shotgun (WGS) entry which is preliminary data.</text>
</comment>
<accession>A0A815WWS6</accession>